<organism evidence="1 2">
    <name type="scientific">Schizothecium vesticola</name>
    <dbReference type="NCBI Taxonomy" id="314040"/>
    <lineage>
        <taxon>Eukaryota</taxon>
        <taxon>Fungi</taxon>
        <taxon>Dikarya</taxon>
        <taxon>Ascomycota</taxon>
        <taxon>Pezizomycotina</taxon>
        <taxon>Sordariomycetes</taxon>
        <taxon>Sordariomycetidae</taxon>
        <taxon>Sordariales</taxon>
        <taxon>Schizotheciaceae</taxon>
        <taxon>Schizothecium</taxon>
    </lineage>
</organism>
<name>A0AA40K374_9PEZI</name>
<protein>
    <submittedName>
        <fullName evidence="1">Uncharacterized protein</fullName>
    </submittedName>
</protein>
<comment type="caution">
    <text evidence="1">The sequence shown here is derived from an EMBL/GenBank/DDBJ whole genome shotgun (WGS) entry which is preliminary data.</text>
</comment>
<dbReference type="Proteomes" id="UP001172155">
    <property type="component" value="Unassembled WGS sequence"/>
</dbReference>
<dbReference type="EMBL" id="JAUKUD010000005">
    <property type="protein sequence ID" value="KAK0744253.1"/>
    <property type="molecule type" value="Genomic_DNA"/>
</dbReference>
<gene>
    <name evidence="1" type="ORF">B0T18DRAFT_470350</name>
</gene>
<evidence type="ECO:0000313" key="2">
    <source>
        <dbReference type="Proteomes" id="UP001172155"/>
    </source>
</evidence>
<sequence length="544" mass="57738">MGKVAGNIVDGIPLAAQIIVTEFAMETNQGYIDQTNFDGTIAIRNGPTIRINDPNAVFSAGFSLPFMVADDKSPSISSFSGFPMCVPRSANDTLCPSSNRPLVPGSNAPRRIFQAPDALIMAPFLPGDFIVYRGFRQGNQLICFEIVAWNVQITTQGAPTYVRVEETLVGIYTPNTLGEVAETRFIGYVSDPSVTVSIVAIDIDPCTGHETFRPISVAQNRPEGGGRNKWVSRIDGTQPSVYTREYRAVTSTGTVTTRNGIVAGQYVSPILEWIQPELLAPGNEPLVHEFSGLSHLTKGIGLVGESRNLFGPLSPFPQSGVTVFDVTTCTTTPPDEGEGPTPAARITGSIGSVTGPSPLFVRSDDTFILRGFQDNTSPVFSNTDLTWTWSIVANQSAGSQSNFVTFTPATDGRSISLKLADTAPTGEYVFQLAIASASQNRTGAATFTANFFTGADTVSIEAVTWTSSQSGTIGVTCKSNYLVDNKVGMSVTYPGDNGITTSVMAATPPGTGLWSFSTRRVARPGTVTCRSLLNGQASRAGTTA</sequence>
<proteinExistence type="predicted"/>
<dbReference type="AlphaFoldDB" id="A0AA40K374"/>
<keyword evidence="2" id="KW-1185">Reference proteome</keyword>
<reference evidence="1" key="1">
    <citation type="submission" date="2023-06" db="EMBL/GenBank/DDBJ databases">
        <title>Genome-scale phylogeny and comparative genomics of the fungal order Sordariales.</title>
        <authorList>
            <consortium name="Lawrence Berkeley National Laboratory"/>
            <person name="Hensen N."/>
            <person name="Bonometti L."/>
            <person name="Westerberg I."/>
            <person name="Brannstrom I.O."/>
            <person name="Guillou S."/>
            <person name="Cros-Aarteil S."/>
            <person name="Calhoun S."/>
            <person name="Haridas S."/>
            <person name="Kuo A."/>
            <person name="Mondo S."/>
            <person name="Pangilinan J."/>
            <person name="Riley R."/>
            <person name="LaButti K."/>
            <person name="Andreopoulos B."/>
            <person name="Lipzen A."/>
            <person name="Chen C."/>
            <person name="Yanf M."/>
            <person name="Daum C."/>
            <person name="Ng V."/>
            <person name="Clum A."/>
            <person name="Steindorff A."/>
            <person name="Ohm R."/>
            <person name="Martin F."/>
            <person name="Silar P."/>
            <person name="Natvig D."/>
            <person name="Lalanne C."/>
            <person name="Gautier V."/>
            <person name="Ament-velasquez S.L."/>
            <person name="Kruys A."/>
            <person name="Hutchinson M.I."/>
            <person name="Powell A.J."/>
            <person name="Barry K."/>
            <person name="Miller A.N."/>
            <person name="Grigoriev I.V."/>
            <person name="Debuchy R."/>
            <person name="Gladieux P."/>
            <person name="Thoren M.H."/>
            <person name="Johannesson H."/>
        </authorList>
    </citation>
    <scope>NUCLEOTIDE SEQUENCE</scope>
    <source>
        <strain evidence="1">SMH3187-1</strain>
    </source>
</reference>
<evidence type="ECO:0000313" key="1">
    <source>
        <dbReference type="EMBL" id="KAK0744253.1"/>
    </source>
</evidence>
<accession>A0AA40K374</accession>